<feature type="region of interest" description="Disordered" evidence="3">
    <location>
        <begin position="106"/>
        <end position="132"/>
    </location>
</feature>
<dbReference type="Gene3D" id="3.60.21.10">
    <property type="match status" value="1"/>
</dbReference>
<dbReference type="Proteomes" id="UP001283361">
    <property type="component" value="Unassembled WGS sequence"/>
</dbReference>
<dbReference type="SUPFAM" id="SSF56300">
    <property type="entry name" value="Metallo-dependent phosphatases"/>
    <property type="match status" value="1"/>
</dbReference>
<dbReference type="GO" id="GO:0005615">
    <property type="term" value="C:extracellular space"/>
    <property type="evidence" value="ECO:0007669"/>
    <property type="project" value="TreeGrafter"/>
</dbReference>
<keyword evidence="1" id="KW-0378">Hydrolase</keyword>
<evidence type="ECO:0000256" key="2">
    <source>
        <dbReference type="ARBA" id="ARBA00023180"/>
    </source>
</evidence>
<evidence type="ECO:0000313" key="4">
    <source>
        <dbReference type="EMBL" id="KAK3771042.1"/>
    </source>
</evidence>
<evidence type="ECO:0000256" key="1">
    <source>
        <dbReference type="ARBA" id="ARBA00022801"/>
    </source>
</evidence>
<protein>
    <recommendedName>
        <fullName evidence="6">Sphingomyelin phosphodiesterase</fullName>
    </recommendedName>
</protein>
<evidence type="ECO:0000313" key="5">
    <source>
        <dbReference type="Proteomes" id="UP001283361"/>
    </source>
</evidence>
<dbReference type="PANTHER" id="PTHR10340:SF57">
    <property type="entry name" value="METALLOPHOS DOMAIN-CONTAINING PROTEIN"/>
    <property type="match status" value="1"/>
</dbReference>
<dbReference type="EMBL" id="JAWDGP010003778">
    <property type="protein sequence ID" value="KAK3771042.1"/>
    <property type="molecule type" value="Genomic_DNA"/>
</dbReference>
<reference evidence="4" key="1">
    <citation type="journal article" date="2023" name="G3 (Bethesda)">
        <title>A reference genome for the long-term kleptoplast-retaining sea slug Elysia crispata morphotype clarki.</title>
        <authorList>
            <person name="Eastman K.E."/>
            <person name="Pendleton A.L."/>
            <person name="Shaikh M.A."/>
            <person name="Suttiyut T."/>
            <person name="Ogas R."/>
            <person name="Tomko P."/>
            <person name="Gavelis G."/>
            <person name="Widhalm J.R."/>
            <person name="Wisecaver J.H."/>
        </authorList>
    </citation>
    <scope>NUCLEOTIDE SEQUENCE</scope>
    <source>
        <strain evidence="4">ECLA1</strain>
    </source>
</reference>
<evidence type="ECO:0008006" key="6">
    <source>
        <dbReference type="Google" id="ProtNLM"/>
    </source>
</evidence>
<name>A0AAE0ZM66_9GAST</name>
<dbReference type="GO" id="GO:0008081">
    <property type="term" value="F:phosphoric diester hydrolase activity"/>
    <property type="evidence" value="ECO:0007669"/>
    <property type="project" value="TreeGrafter"/>
</dbReference>
<keyword evidence="2" id="KW-0325">Glycoprotein</keyword>
<evidence type="ECO:0000256" key="3">
    <source>
        <dbReference type="SAM" id="MobiDB-lite"/>
    </source>
</evidence>
<comment type="caution">
    <text evidence="4">The sequence shown here is derived from an EMBL/GenBank/DDBJ whole genome shotgun (WGS) entry which is preliminary data.</text>
</comment>
<keyword evidence="5" id="KW-1185">Reference proteome</keyword>
<organism evidence="4 5">
    <name type="scientific">Elysia crispata</name>
    <name type="common">lettuce slug</name>
    <dbReference type="NCBI Taxonomy" id="231223"/>
    <lineage>
        <taxon>Eukaryota</taxon>
        <taxon>Metazoa</taxon>
        <taxon>Spiralia</taxon>
        <taxon>Lophotrochozoa</taxon>
        <taxon>Mollusca</taxon>
        <taxon>Gastropoda</taxon>
        <taxon>Heterobranchia</taxon>
        <taxon>Euthyneura</taxon>
        <taxon>Panpulmonata</taxon>
        <taxon>Sacoglossa</taxon>
        <taxon>Placobranchoidea</taxon>
        <taxon>Plakobranchidae</taxon>
        <taxon>Elysia</taxon>
    </lineage>
</organism>
<gene>
    <name evidence="4" type="ORF">RRG08_002090</name>
</gene>
<dbReference type="PANTHER" id="PTHR10340">
    <property type="entry name" value="SPHINGOMYELIN PHOSPHODIESTERASE"/>
    <property type="match status" value="1"/>
</dbReference>
<dbReference type="AlphaFoldDB" id="A0AAE0ZM66"/>
<feature type="compositionally biased region" description="Polar residues" evidence="3">
    <location>
        <begin position="109"/>
        <end position="128"/>
    </location>
</feature>
<sequence length="236" mass="26949">MSVNTILYIRENSLTVGVTDPADQFKWMGRVLEAARQNGEKVIVTGHVQPGFRTPGLRQLFQMNFLRRYIDLLTSYSDVIVASHYGHDHADGFKLLQKDGDRPERSVPVFTSLSETPRQRDSSPSYPHNPSIRLVEYGRDTGRHVNYRQFFINLKPPSDAQFFVSGKAIRRSCMTSELPMAYQTELYDFRVAYGVPDGASCLWRTRRSCMTSELPMAYQTELYDFRVAYGVPDGAV</sequence>
<accession>A0AAE0ZM66</accession>
<dbReference type="InterPro" id="IPR029052">
    <property type="entry name" value="Metallo-depent_PP-like"/>
</dbReference>
<proteinExistence type="predicted"/>